<evidence type="ECO:0000313" key="6">
    <source>
        <dbReference type="EMBL" id="MQY28225.1"/>
    </source>
</evidence>
<keyword evidence="3 4" id="KW-0067">ATP-binding</keyword>
<gene>
    <name evidence="6" type="ORF">NRB56_38080</name>
</gene>
<organism evidence="6 7">
    <name type="scientific">Nocardia aurantia</name>
    <dbReference type="NCBI Taxonomy" id="2585199"/>
    <lineage>
        <taxon>Bacteria</taxon>
        <taxon>Bacillati</taxon>
        <taxon>Actinomycetota</taxon>
        <taxon>Actinomycetes</taxon>
        <taxon>Mycobacteriales</taxon>
        <taxon>Nocardiaceae</taxon>
        <taxon>Nocardia</taxon>
    </lineage>
</organism>
<dbReference type="AlphaFoldDB" id="A0A7K0DR11"/>
<dbReference type="GO" id="GO:0005524">
    <property type="term" value="F:ATP binding"/>
    <property type="evidence" value="ECO:0007669"/>
    <property type="project" value="UniProtKB-UniRule"/>
</dbReference>
<comment type="caution">
    <text evidence="6">The sequence shown here is derived from an EMBL/GenBank/DDBJ whole genome shotgun (WGS) entry which is preliminary data.</text>
</comment>
<evidence type="ECO:0000259" key="5">
    <source>
        <dbReference type="PROSITE" id="PS50975"/>
    </source>
</evidence>
<dbReference type="Proteomes" id="UP000431401">
    <property type="component" value="Unassembled WGS sequence"/>
</dbReference>
<name>A0A7K0DR11_9NOCA</name>
<proteinExistence type="predicted"/>
<evidence type="ECO:0000256" key="4">
    <source>
        <dbReference type="PROSITE-ProRule" id="PRU00409"/>
    </source>
</evidence>
<keyword evidence="7" id="KW-1185">Reference proteome</keyword>
<dbReference type="InterPro" id="IPR013815">
    <property type="entry name" value="ATP_grasp_subdomain_1"/>
</dbReference>
<protein>
    <recommendedName>
        <fullName evidence="5">ATP-grasp domain-containing protein</fullName>
    </recommendedName>
</protein>
<sequence length="419" mass="44935">MRPHVLVLHAWGEPYAEYDSYIDHKRYAVSYICSEPAQATVPGGAAAVAITRLDDPAAVLCAARALIARLGNPERVVALREYELIAAGELRAEFGVPGDRPADLDRFRDKLIMGECVDAAGIPAPACAEAPDTPAILAFGEAHGWPVIVKPRLGASSRDVIRIDTPAQARSLTEPATEPRLVQSFCPDPILHIHGLWDGDRLDGWHAHRYLTNCLDFAGGRAMASVGIDDPGLRERIAAFTVAVCTALSPGEPRIFHLEAFLGRGPNGDARLRFLEIGARAGGAELPFLWREVYGADLLRAACDLQMGRPPRLGEPDTGRIAGFLLVPVPGRKPATVRHAELPPEVAHLPYWAGLPAPGSRIGGANYQDVGGRFRFAGNSSAEVEQAVLRTAAAYRLDCEPDEAPYRSTGSAAPIPQPA</sequence>
<dbReference type="InterPro" id="IPR052032">
    <property type="entry name" value="ATP-dep_AA_Ligase"/>
</dbReference>
<dbReference type="PANTHER" id="PTHR43585:SF2">
    <property type="entry name" value="ATP-GRASP ENZYME FSQD"/>
    <property type="match status" value="1"/>
</dbReference>
<dbReference type="RefSeq" id="WP_227837997.1">
    <property type="nucleotide sequence ID" value="NZ_WEGI01000008.1"/>
</dbReference>
<reference evidence="6 7" key="1">
    <citation type="submission" date="2019-10" db="EMBL/GenBank/DDBJ databases">
        <title>Nocardia macrotermitis sp. nov. and Nocardia aurantia sp. nov., isolated from the gut of fungus growing-termite Macrotermes natalensis.</title>
        <authorList>
            <person name="Benndorf R."/>
            <person name="Schwitalla J."/>
            <person name="Martin K."/>
            <person name="De Beer W."/>
            <person name="Kaster A.-K."/>
            <person name="Vollmers J."/>
            <person name="Poulsen M."/>
            <person name="Beemelmanns C."/>
        </authorList>
    </citation>
    <scope>NUCLEOTIDE SEQUENCE [LARGE SCALE GENOMIC DNA]</scope>
    <source>
        <strain evidence="6 7">RB56</strain>
    </source>
</reference>
<dbReference type="InterPro" id="IPR011761">
    <property type="entry name" value="ATP-grasp"/>
</dbReference>
<keyword evidence="1" id="KW-0436">Ligase</keyword>
<keyword evidence="2 4" id="KW-0547">Nucleotide-binding</keyword>
<dbReference type="GO" id="GO:0046872">
    <property type="term" value="F:metal ion binding"/>
    <property type="evidence" value="ECO:0007669"/>
    <property type="project" value="InterPro"/>
</dbReference>
<dbReference type="Gene3D" id="3.30.470.20">
    <property type="entry name" value="ATP-grasp fold, B domain"/>
    <property type="match status" value="1"/>
</dbReference>
<dbReference type="Gene3D" id="3.30.1490.20">
    <property type="entry name" value="ATP-grasp fold, A domain"/>
    <property type="match status" value="1"/>
</dbReference>
<accession>A0A7K0DR11</accession>
<evidence type="ECO:0000256" key="3">
    <source>
        <dbReference type="ARBA" id="ARBA00022840"/>
    </source>
</evidence>
<evidence type="ECO:0000313" key="7">
    <source>
        <dbReference type="Proteomes" id="UP000431401"/>
    </source>
</evidence>
<dbReference type="PROSITE" id="PS50975">
    <property type="entry name" value="ATP_GRASP"/>
    <property type="match status" value="1"/>
</dbReference>
<evidence type="ECO:0000256" key="2">
    <source>
        <dbReference type="ARBA" id="ARBA00022741"/>
    </source>
</evidence>
<evidence type="ECO:0000256" key="1">
    <source>
        <dbReference type="ARBA" id="ARBA00022598"/>
    </source>
</evidence>
<dbReference type="Gene3D" id="3.40.50.20">
    <property type="match status" value="1"/>
</dbReference>
<dbReference type="EMBL" id="WEGI01000008">
    <property type="protein sequence ID" value="MQY28225.1"/>
    <property type="molecule type" value="Genomic_DNA"/>
</dbReference>
<feature type="domain" description="ATP-grasp" evidence="5">
    <location>
        <begin position="114"/>
        <end position="307"/>
    </location>
</feature>
<dbReference type="PANTHER" id="PTHR43585">
    <property type="entry name" value="FUMIPYRROLE BIOSYNTHESIS PROTEIN C"/>
    <property type="match status" value="1"/>
</dbReference>
<dbReference type="GO" id="GO:0016874">
    <property type="term" value="F:ligase activity"/>
    <property type="evidence" value="ECO:0007669"/>
    <property type="project" value="UniProtKB-KW"/>
</dbReference>
<dbReference type="SUPFAM" id="SSF56059">
    <property type="entry name" value="Glutathione synthetase ATP-binding domain-like"/>
    <property type="match status" value="1"/>
</dbReference>